<dbReference type="AlphaFoldDB" id="A0AAV9ZCF1"/>
<accession>A0AAV9ZCF1</accession>
<name>A0AAV9ZCF1_9AGAR</name>
<dbReference type="EMBL" id="JAWWNJ010000165">
    <property type="protein sequence ID" value="KAK6977769.1"/>
    <property type="molecule type" value="Genomic_DNA"/>
</dbReference>
<comment type="caution">
    <text evidence="2">The sequence shown here is derived from an EMBL/GenBank/DDBJ whole genome shotgun (WGS) entry which is preliminary data.</text>
</comment>
<organism evidence="2 3">
    <name type="scientific">Favolaschia claudopus</name>
    <dbReference type="NCBI Taxonomy" id="2862362"/>
    <lineage>
        <taxon>Eukaryota</taxon>
        <taxon>Fungi</taxon>
        <taxon>Dikarya</taxon>
        <taxon>Basidiomycota</taxon>
        <taxon>Agaricomycotina</taxon>
        <taxon>Agaricomycetes</taxon>
        <taxon>Agaricomycetidae</taxon>
        <taxon>Agaricales</taxon>
        <taxon>Marasmiineae</taxon>
        <taxon>Mycenaceae</taxon>
        <taxon>Favolaschia</taxon>
    </lineage>
</organism>
<protein>
    <submittedName>
        <fullName evidence="2">Uncharacterized protein</fullName>
    </submittedName>
</protein>
<keyword evidence="3" id="KW-1185">Reference proteome</keyword>
<evidence type="ECO:0000313" key="3">
    <source>
        <dbReference type="Proteomes" id="UP001362999"/>
    </source>
</evidence>
<feature type="region of interest" description="Disordered" evidence="1">
    <location>
        <begin position="166"/>
        <end position="187"/>
    </location>
</feature>
<reference evidence="2 3" key="1">
    <citation type="journal article" date="2024" name="J Genomics">
        <title>Draft genome sequencing and assembly of Favolaschia claudopus CIRM-BRFM 2984 isolated from oak limbs.</title>
        <authorList>
            <person name="Navarro D."/>
            <person name="Drula E."/>
            <person name="Chaduli D."/>
            <person name="Cazenave R."/>
            <person name="Ahrendt S."/>
            <person name="Wang J."/>
            <person name="Lipzen A."/>
            <person name="Daum C."/>
            <person name="Barry K."/>
            <person name="Grigoriev I.V."/>
            <person name="Favel A."/>
            <person name="Rosso M.N."/>
            <person name="Martin F."/>
        </authorList>
    </citation>
    <scope>NUCLEOTIDE SEQUENCE [LARGE SCALE GENOMIC DNA]</scope>
    <source>
        <strain evidence="2 3">CIRM-BRFM 2984</strain>
    </source>
</reference>
<dbReference type="Proteomes" id="UP001362999">
    <property type="component" value="Unassembled WGS sequence"/>
</dbReference>
<evidence type="ECO:0000313" key="2">
    <source>
        <dbReference type="EMBL" id="KAK6977769.1"/>
    </source>
</evidence>
<sequence length="357" mass="39524">MIIRDHAIPAALCVNMDQTQVIYQQGTKRTWNEKGVKQVATTGQEEKRAFTLAPSISRSGELLFFQVVFDGKTNVSPSLPRPGSRGYAEAKALGIKLEVSMNESYWCTHQTMMKLVSDIIAPYFDPKKLELELPSTQCSILNIDRCIRRSAHRDIVDEATKLLKAAGKATTSDGDEDGEDDSMLKRDTTKPTLRNRCIGWILDSYHAVNNKELILKSFEMCKVGEFNRSQASLTSPEALAALRDLPNTDPDLYQELTSQSRDPVDDVQEDLFNDEDHDYCDESDVPVEVLIDHVISAGVAPLPAGFAATEDGSLARSGSAEDTELDVNADDLPVATRRAKRSGKKNTLYAGAVWEEH</sequence>
<gene>
    <name evidence="2" type="ORF">R3P38DRAFT_3236588</name>
</gene>
<proteinExistence type="predicted"/>
<evidence type="ECO:0000256" key="1">
    <source>
        <dbReference type="SAM" id="MobiDB-lite"/>
    </source>
</evidence>